<feature type="compositionally biased region" description="Basic residues" evidence="7">
    <location>
        <begin position="232"/>
        <end position="243"/>
    </location>
</feature>
<evidence type="ECO:0000256" key="3">
    <source>
        <dbReference type="ARBA" id="ARBA00022475"/>
    </source>
</evidence>
<evidence type="ECO:0000313" key="11">
    <source>
        <dbReference type="EMBL" id="TSJ65651.1"/>
    </source>
</evidence>
<dbReference type="RefSeq" id="WP_144088476.1">
    <property type="nucleotide sequence ID" value="NZ_VMHE01000008.1"/>
</dbReference>
<dbReference type="GO" id="GO:0005886">
    <property type="term" value="C:plasma membrane"/>
    <property type="evidence" value="ECO:0007669"/>
    <property type="project" value="UniProtKB-SubCell"/>
</dbReference>
<name>A0A556PMP2_9BACI</name>
<accession>A0A556PMP2</accession>
<evidence type="ECO:0000256" key="1">
    <source>
        <dbReference type="ARBA" id="ARBA00004651"/>
    </source>
</evidence>
<sequence>MEETISLQEIFLVIKKRVKLIIAITLAAILVSALITLFLFTPKYEASSQFIVSQSEPSQELNFNDIRTNVEMINTYNVIITSPAIIDQVIEKLDLNMSNGALASKINVANAQSSQVVNVTVTDTDPAVAANIANTTVEVFKESVPTYMNVDNVSILSAAVVSDDPTPVSPSVTLNIAIAFVLGLMIGVGLAFLLEYFDTTIKTEEDIEKLLDTPVMGVIPTMNANTTGNPSRAKKGRGVRNGA</sequence>
<evidence type="ECO:0000256" key="4">
    <source>
        <dbReference type="ARBA" id="ARBA00022692"/>
    </source>
</evidence>
<gene>
    <name evidence="11" type="ORF">FPQ13_06255</name>
</gene>
<dbReference type="InterPro" id="IPR032807">
    <property type="entry name" value="GNVR"/>
</dbReference>
<feature type="region of interest" description="Disordered" evidence="7">
    <location>
        <begin position="221"/>
        <end position="243"/>
    </location>
</feature>
<keyword evidence="5 8" id="KW-1133">Transmembrane helix</keyword>
<keyword evidence="6 8" id="KW-0472">Membrane</keyword>
<dbReference type="Pfam" id="PF13807">
    <property type="entry name" value="GNVR"/>
    <property type="match status" value="1"/>
</dbReference>
<feature type="domain" description="Polysaccharide chain length determinant N-terminal" evidence="9">
    <location>
        <begin position="3"/>
        <end position="93"/>
    </location>
</feature>
<comment type="subcellular location">
    <subcellularLocation>
        <location evidence="1">Cell membrane</location>
        <topology evidence="1">Multi-pass membrane protein</topology>
    </subcellularLocation>
</comment>
<evidence type="ECO:0000313" key="12">
    <source>
        <dbReference type="Proteomes" id="UP000316425"/>
    </source>
</evidence>
<keyword evidence="12" id="KW-1185">Reference proteome</keyword>
<dbReference type="EMBL" id="VMHE01000008">
    <property type="protein sequence ID" value="TSJ65651.1"/>
    <property type="molecule type" value="Genomic_DNA"/>
</dbReference>
<evidence type="ECO:0000256" key="2">
    <source>
        <dbReference type="ARBA" id="ARBA00006683"/>
    </source>
</evidence>
<dbReference type="Proteomes" id="UP000316425">
    <property type="component" value="Unassembled WGS sequence"/>
</dbReference>
<dbReference type="InterPro" id="IPR003856">
    <property type="entry name" value="LPS_length_determ_N"/>
</dbReference>
<dbReference type="Pfam" id="PF02706">
    <property type="entry name" value="Wzz"/>
    <property type="match status" value="1"/>
</dbReference>
<comment type="caution">
    <text evidence="11">The sequence shown here is derived from an EMBL/GenBank/DDBJ whole genome shotgun (WGS) entry which is preliminary data.</text>
</comment>
<keyword evidence="3" id="KW-1003">Cell membrane</keyword>
<organism evidence="11 12">
    <name type="scientific">Allobacillus salarius</name>
    <dbReference type="NCBI Taxonomy" id="1955272"/>
    <lineage>
        <taxon>Bacteria</taxon>
        <taxon>Bacillati</taxon>
        <taxon>Bacillota</taxon>
        <taxon>Bacilli</taxon>
        <taxon>Bacillales</taxon>
        <taxon>Bacillaceae</taxon>
        <taxon>Allobacillus</taxon>
    </lineage>
</organism>
<evidence type="ECO:0000256" key="5">
    <source>
        <dbReference type="ARBA" id="ARBA00022989"/>
    </source>
</evidence>
<feature type="transmembrane region" description="Helical" evidence="8">
    <location>
        <begin position="20"/>
        <end position="40"/>
    </location>
</feature>
<evidence type="ECO:0000259" key="10">
    <source>
        <dbReference type="Pfam" id="PF13807"/>
    </source>
</evidence>
<dbReference type="PANTHER" id="PTHR32309:SF13">
    <property type="entry name" value="FERRIC ENTEROBACTIN TRANSPORT PROTEIN FEPE"/>
    <property type="match status" value="1"/>
</dbReference>
<feature type="domain" description="Tyrosine-protein kinase G-rich" evidence="10">
    <location>
        <begin position="146"/>
        <end position="193"/>
    </location>
</feature>
<keyword evidence="4 8" id="KW-0812">Transmembrane</keyword>
<evidence type="ECO:0000256" key="7">
    <source>
        <dbReference type="SAM" id="MobiDB-lite"/>
    </source>
</evidence>
<comment type="similarity">
    <text evidence="2">Belongs to the CpsC/CapA family.</text>
</comment>
<evidence type="ECO:0000259" key="9">
    <source>
        <dbReference type="Pfam" id="PF02706"/>
    </source>
</evidence>
<feature type="transmembrane region" description="Helical" evidence="8">
    <location>
        <begin position="172"/>
        <end position="194"/>
    </location>
</feature>
<dbReference type="AlphaFoldDB" id="A0A556PMP2"/>
<reference evidence="11 12" key="1">
    <citation type="submission" date="2019-07" db="EMBL/GenBank/DDBJ databases">
        <title>Allobacillus sp. nov. SKP isolated from shrimp paste of Euphausiacea.</title>
        <authorList>
            <person name="Kanchanasin P."/>
            <person name="Tanasupawat S."/>
            <person name="Shi W."/>
            <person name="Wu L."/>
            <person name="Ma J."/>
        </authorList>
    </citation>
    <scope>NUCLEOTIDE SEQUENCE [LARGE SCALE GENOMIC DNA]</scope>
    <source>
        <strain evidence="11 12">SKP4-8</strain>
    </source>
</reference>
<evidence type="ECO:0000256" key="6">
    <source>
        <dbReference type="ARBA" id="ARBA00023136"/>
    </source>
</evidence>
<dbReference type="PANTHER" id="PTHR32309">
    <property type="entry name" value="TYROSINE-PROTEIN KINASE"/>
    <property type="match status" value="1"/>
</dbReference>
<dbReference type="InterPro" id="IPR050445">
    <property type="entry name" value="Bact_polysacc_biosynth/exp"/>
</dbReference>
<proteinExistence type="inferred from homology"/>
<dbReference type="OrthoDB" id="2360475at2"/>
<dbReference type="GO" id="GO:0004713">
    <property type="term" value="F:protein tyrosine kinase activity"/>
    <property type="evidence" value="ECO:0007669"/>
    <property type="project" value="TreeGrafter"/>
</dbReference>
<protein>
    <submittedName>
        <fullName evidence="11">Capsular biosynthesis protein</fullName>
    </submittedName>
</protein>
<evidence type="ECO:0000256" key="8">
    <source>
        <dbReference type="SAM" id="Phobius"/>
    </source>
</evidence>